<evidence type="ECO:0000313" key="2">
    <source>
        <dbReference type="Proteomes" id="UP001165124"/>
    </source>
</evidence>
<accession>A0A9W6UV08</accession>
<dbReference type="RefSeq" id="WP_067912100.1">
    <property type="nucleotide sequence ID" value="NZ_BSRZ01000001.1"/>
</dbReference>
<evidence type="ECO:0000313" key="1">
    <source>
        <dbReference type="EMBL" id="GLW62210.1"/>
    </source>
</evidence>
<gene>
    <name evidence="1" type="ORF">Arub01_04540</name>
</gene>
<dbReference type="Proteomes" id="UP001165124">
    <property type="component" value="Unassembled WGS sequence"/>
</dbReference>
<proteinExistence type="predicted"/>
<reference evidence="1" key="1">
    <citation type="submission" date="2023-02" db="EMBL/GenBank/DDBJ databases">
        <title>Actinomadura rubrobrunea NBRC 14622.</title>
        <authorList>
            <person name="Ichikawa N."/>
            <person name="Sato H."/>
            <person name="Tonouchi N."/>
        </authorList>
    </citation>
    <scope>NUCLEOTIDE SEQUENCE</scope>
    <source>
        <strain evidence="1">NBRC 14622</strain>
    </source>
</reference>
<comment type="caution">
    <text evidence="1">The sequence shown here is derived from an EMBL/GenBank/DDBJ whole genome shotgun (WGS) entry which is preliminary data.</text>
</comment>
<organism evidence="1 2">
    <name type="scientific">Actinomadura rubrobrunea</name>
    <dbReference type="NCBI Taxonomy" id="115335"/>
    <lineage>
        <taxon>Bacteria</taxon>
        <taxon>Bacillati</taxon>
        <taxon>Actinomycetota</taxon>
        <taxon>Actinomycetes</taxon>
        <taxon>Streptosporangiales</taxon>
        <taxon>Thermomonosporaceae</taxon>
        <taxon>Actinomadura</taxon>
    </lineage>
</organism>
<dbReference type="AlphaFoldDB" id="A0A9W6UV08"/>
<protein>
    <submittedName>
        <fullName evidence="1">Uncharacterized protein</fullName>
    </submittedName>
</protein>
<sequence>MRTLDLIFAHPVPPEELFDLVSSFGGVSTGNVDAPAEVSISRGRAWILVHGYPPDRLELAPRWIPLYTEALRAPPRGRVIVHVARATGSEWLAAEFVLAAEEKWDGRFVIDDFADEVVTLDEFHTRLAERHSGFFWPGYDASPRALREARAISVEVLLPAQAQPRTVERFLMSIGAAMHPDDHADASLTRGNARIWVRLREPGVMPSDVNADRLRGHLALLGAPPYHSFALDVFDTEESQRLALEFLEALAAKWALLLILRPDYSVLTMDDIRARAASDPSDPFASGG</sequence>
<name>A0A9W6UV08_9ACTN</name>
<keyword evidence="2" id="KW-1185">Reference proteome</keyword>
<dbReference type="EMBL" id="BSRZ01000001">
    <property type="protein sequence ID" value="GLW62210.1"/>
    <property type="molecule type" value="Genomic_DNA"/>
</dbReference>